<comment type="caution">
    <text evidence="4">The sequence shown here is derived from an EMBL/GenBank/DDBJ whole genome shotgun (WGS) entry which is preliminary data.</text>
</comment>
<name>A0A5D0MK22_9BACT</name>
<keyword evidence="1 2" id="KW-0378">Hydrolase</keyword>
<dbReference type="AlphaFoldDB" id="A0A5D0MK22"/>
<evidence type="ECO:0000313" key="5">
    <source>
        <dbReference type="Proteomes" id="UP000324143"/>
    </source>
</evidence>
<dbReference type="PANTHER" id="PTHR43546">
    <property type="entry name" value="UPF0173 METAL-DEPENDENT HYDROLASE MJ1163-RELATED"/>
    <property type="match status" value="1"/>
</dbReference>
<keyword evidence="5" id="KW-1185">Reference proteome</keyword>
<evidence type="ECO:0000256" key="1">
    <source>
        <dbReference type="ARBA" id="ARBA00022801"/>
    </source>
</evidence>
<dbReference type="SMART" id="SM00849">
    <property type="entry name" value="Lactamase_B"/>
    <property type="match status" value="1"/>
</dbReference>
<dbReference type="NCBIfam" id="NF001911">
    <property type="entry name" value="PRK00685.1"/>
    <property type="match status" value="1"/>
</dbReference>
<dbReference type="Gene3D" id="3.60.15.10">
    <property type="entry name" value="Ribonuclease Z/Hydroxyacylglutathione hydrolase-like"/>
    <property type="match status" value="1"/>
</dbReference>
<proteinExistence type="inferred from homology"/>
<evidence type="ECO:0000259" key="3">
    <source>
        <dbReference type="SMART" id="SM00849"/>
    </source>
</evidence>
<accession>A0A5D0MK22</accession>
<dbReference type="InterPro" id="IPR050114">
    <property type="entry name" value="UPF0173_UPF0282_UlaG_hydrolase"/>
</dbReference>
<dbReference type="PANTHER" id="PTHR43546:SF3">
    <property type="entry name" value="UPF0173 METAL-DEPENDENT HYDROLASE MJ1163"/>
    <property type="match status" value="1"/>
</dbReference>
<evidence type="ECO:0000313" key="4">
    <source>
        <dbReference type="EMBL" id="TYB31800.1"/>
    </source>
</evidence>
<dbReference type="InterPro" id="IPR036866">
    <property type="entry name" value="RibonucZ/Hydroxyglut_hydro"/>
</dbReference>
<dbReference type="GO" id="GO:0016787">
    <property type="term" value="F:hydrolase activity"/>
    <property type="evidence" value="ECO:0007669"/>
    <property type="project" value="UniProtKB-UniRule"/>
</dbReference>
<dbReference type="Proteomes" id="UP000324143">
    <property type="component" value="Unassembled WGS sequence"/>
</dbReference>
<dbReference type="HAMAP" id="MF_00457">
    <property type="entry name" value="UPF0173"/>
    <property type="match status" value="1"/>
</dbReference>
<comment type="similarity">
    <text evidence="2">Belongs to the UPF0173 family.</text>
</comment>
<gene>
    <name evidence="4" type="ORF">FXF47_02705</name>
</gene>
<dbReference type="SUPFAM" id="SSF56281">
    <property type="entry name" value="Metallo-hydrolase/oxidoreductase"/>
    <property type="match status" value="1"/>
</dbReference>
<sequence>MKLIYIGHSALYFDGETKILVDPFISDNPWVKNDNYDFYPDYIFLSHGHGDHLGDTFDIAKRSGATVVAPFELAQYCIQHGIKAHPMHIGGKFNFDFGWIKLTNALHGSGLITDNEIIYLGNPCGFLWETENKRFYYAGDTGLTMDMKLLKDYKIDYAFLPIGGNFTMDVDDALKAAEFISPKTVIPIHFNTFDVIKSSPEEFVEKIKHRGMNSIYLKPGTEIEI</sequence>
<dbReference type="EMBL" id="VSIX01000029">
    <property type="protein sequence ID" value="TYB31800.1"/>
    <property type="molecule type" value="Genomic_DNA"/>
</dbReference>
<dbReference type="Pfam" id="PF12706">
    <property type="entry name" value="Lactamase_B_2"/>
    <property type="match status" value="1"/>
</dbReference>
<feature type="domain" description="Metallo-beta-lactamase" evidence="3">
    <location>
        <begin position="7"/>
        <end position="189"/>
    </location>
</feature>
<dbReference type="InterPro" id="IPR001279">
    <property type="entry name" value="Metallo-B-lactamas"/>
</dbReference>
<reference evidence="4" key="1">
    <citation type="submission" date="2019-08" db="EMBL/GenBank/DDBJ databases">
        <title>Genomic characterization of a novel candidate phylum (ARYD3) from a high temperature, high salinity tertiary oil reservoir in north central Oklahoma, USA.</title>
        <authorList>
            <person name="Youssef N.H."/>
            <person name="Yadav A."/>
            <person name="Elshahed M.S."/>
        </authorList>
    </citation>
    <scope>NUCLEOTIDE SEQUENCE [LARGE SCALE GENOMIC DNA]</scope>
    <source>
        <strain evidence="4">ARYD3</strain>
    </source>
</reference>
<protein>
    <recommendedName>
        <fullName evidence="2">UPF0173 metal-dependent hydrolase FXF47_02705</fullName>
    </recommendedName>
</protein>
<organism evidence="4 5">
    <name type="scientific">Candidatus Mcinerneyibacterium aminivorans</name>
    <dbReference type="NCBI Taxonomy" id="2703815"/>
    <lineage>
        <taxon>Bacteria</taxon>
        <taxon>Candidatus Macinerneyibacteriota</taxon>
        <taxon>Candidatus Mcinerneyibacteria</taxon>
        <taxon>Candidatus Mcinerneyibacteriales</taxon>
        <taxon>Candidatus Mcinerneyibacteriaceae</taxon>
        <taxon>Candidatus Mcinerneyibacterium</taxon>
    </lineage>
</organism>
<evidence type="ECO:0000256" key="2">
    <source>
        <dbReference type="HAMAP-Rule" id="MF_00457"/>
    </source>
</evidence>
<dbReference type="InterPro" id="IPR022877">
    <property type="entry name" value="UPF0173"/>
</dbReference>